<keyword evidence="2" id="KW-1185">Reference proteome</keyword>
<accession>A0A8X8Y0B5</accession>
<reference evidence="1" key="2">
    <citation type="submission" date="2020-08" db="EMBL/GenBank/DDBJ databases">
        <title>Plant Genome Project.</title>
        <authorList>
            <person name="Zhang R.-G."/>
        </authorList>
    </citation>
    <scope>NUCLEOTIDE SEQUENCE</scope>
    <source>
        <strain evidence="1">Huo1</strain>
        <tissue evidence="1">Leaf</tissue>
    </source>
</reference>
<evidence type="ECO:0000313" key="1">
    <source>
        <dbReference type="EMBL" id="KAG6423235.1"/>
    </source>
</evidence>
<protein>
    <submittedName>
        <fullName evidence="1">Uncharacterized protein</fullName>
    </submittedName>
</protein>
<evidence type="ECO:0000313" key="2">
    <source>
        <dbReference type="Proteomes" id="UP000298416"/>
    </source>
</evidence>
<dbReference type="AlphaFoldDB" id="A0A8X8Y0B5"/>
<dbReference type="Proteomes" id="UP000298416">
    <property type="component" value="Unassembled WGS sequence"/>
</dbReference>
<reference evidence="1" key="1">
    <citation type="submission" date="2018-01" db="EMBL/GenBank/DDBJ databases">
        <authorList>
            <person name="Mao J.F."/>
        </authorList>
    </citation>
    <scope>NUCLEOTIDE SEQUENCE</scope>
    <source>
        <strain evidence="1">Huo1</strain>
        <tissue evidence="1">Leaf</tissue>
    </source>
</reference>
<dbReference type="EMBL" id="PNBA02000005">
    <property type="protein sequence ID" value="KAG6423235.1"/>
    <property type="molecule type" value="Genomic_DNA"/>
</dbReference>
<gene>
    <name evidence="1" type="ORF">SASPL_113624</name>
</gene>
<comment type="caution">
    <text evidence="1">The sequence shown here is derived from an EMBL/GenBank/DDBJ whole genome shotgun (WGS) entry which is preliminary data.</text>
</comment>
<dbReference type="PANTHER" id="PTHR33491">
    <property type="entry name" value="OSJNBA0016N04.9 PROTEIN"/>
    <property type="match status" value="1"/>
</dbReference>
<organism evidence="1">
    <name type="scientific">Salvia splendens</name>
    <name type="common">Scarlet sage</name>
    <dbReference type="NCBI Taxonomy" id="180675"/>
    <lineage>
        <taxon>Eukaryota</taxon>
        <taxon>Viridiplantae</taxon>
        <taxon>Streptophyta</taxon>
        <taxon>Embryophyta</taxon>
        <taxon>Tracheophyta</taxon>
        <taxon>Spermatophyta</taxon>
        <taxon>Magnoliopsida</taxon>
        <taxon>eudicotyledons</taxon>
        <taxon>Gunneridae</taxon>
        <taxon>Pentapetalae</taxon>
        <taxon>asterids</taxon>
        <taxon>lamiids</taxon>
        <taxon>Lamiales</taxon>
        <taxon>Lamiaceae</taxon>
        <taxon>Nepetoideae</taxon>
        <taxon>Mentheae</taxon>
        <taxon>Salviinae</taxon>
        <taxon>Salvia</taxon>
        <taxon>Salvia subgen. Calosphace</taxon>
        <taxon>core Calosphace</taxon>
    </lineage>
</organism>
<name>A0A8X8Y0B5_SALSN</name>
<proteinExistence type="predicted"/>
<sequence length="146" mass="15933">MNCSANAPFTIISNESFNPPRPFFMGQIGFEELVDISLATKTVKVMQSVSPLNCSKDRKLLQLAQPMAAFYVATFSSVYNRLVVVGCQNVVSLLPSNGECNPICAVSSTCEGMNCCQNVIPPRKSEIEFFYSNPNVDSNASLTMCL</sequence>